<dbReference type="Gene3D" id="1.10.10.10">
    <property type="entry name" value="Winged helix-like DNA-binding domain superfamily/Winged helix DNA-binding domain"/>
    <property type="match status" value="1"/>
</dbReference>
<dbReference type="InterPro" id="IPR036388">
    <property type="entry name" value="WH-like_DNA-bd_sf"/>
</dbReference>
<evidence type="ECO:0000313" key="6">
    <source>
        <dbReference type="Proteomes" id="UP000215509"/>
    </source>
</evidence>
<dbReference type="Pfam" id="PF12802">
    <property type="entry name" value="MarR_2"/>
    <property type="match status" value="1"/>
</dbReference>
<protein>
    <submittedName>
        <fullName evidence="5">MarR family transcriptional regulator</fullName>
    </submittedName>
</protein>
<accession>A0A229UKS8</accession>
<organism evidence="5 6">
    <name type="scientific">Paenibacillus rigui</name>
    <dbReference type="NCBI Taxonomy" id="554312"/>
    <lineage>
        <taxon>Bacteria</taxon>
        <taxon>Bacillati</taxon>
        <taxon>Bacillota</taxon>
        <taxon>Bacilli</taxon>
        <taxon>Bacillales</taxon>
        <taxon>Paenibacillaceae</taxon>
        <taxon>Paenibacillus</taxon>
    </lineage>
</organism>
<evidence type="ECO:0000256" key="3">
    <source>
        <dbReference type="ARBA" id="ARBA00023163"/>
    </source>
</evidence>
<dbReference type="AlphaFoldDB" id="A0A229UKS8"/>
<feature type="domain" description="HTH marR-type" evidence="4">
    <location>
        <begin position="1"/>
        <end position="137"/>
    </location>
</feature>
<dbReference type="SMART" id="SM00347">
    <property type="entry name" value="HTH_MARR"/>
    <property type="match status" value="1"/>
</dbReference>
<dbReference type="Proteomes" id="UP000215509">
    <property type="component" value="Unassembled WGS sequence"/>
</dbReference>
<name>A0A229UKS8_9BACL</name>
<sequence>MIDQQNTIPRWVSLLYRYGQMYIGDRLKDTDIGKGQYIFLNALYKEDGLSQEELSHYLKIDKGTTAKALKKLEAQGYILREIRDEDKRSYRVFLTAKAMDMKDEIRKVLIDWRHILSDGLTEEERHTALELFEKMGINAAKFIEKQMKDAKSNAGQ</sequence>
<dbReference type="InterPro" id="IPR000835">
    <property type="entry name" value="HTH_MarR-typ"/>
</dbReference>
<dbReference type="RefSeq" id="WP_094017166.1">
    <property type="nucleotide sequence ID" value="NZ_NMQW01000035.1"/>
</dbReference>
<evidence type="ECO:0000259" key="4">
    <source>
        <dbReference type="PROSITE" id="PS50995"/>
    </source>
</evidence>
<keyword evidence="2" id="KW-0238">DNA-binding</keyword>
<evidence type="ECO:0000256" key="1">
    <source>
        <dbReference type="ARBA" id="ARBA00023015"/>
    </source>
</evidence>
<dbReference type="GO" id="GO:0003700">
    <property type="term" value="F:DNA-binding transcription factor activity"/>
    <property type="evidence" value="ECO:0007669"/>
    <property type="project" value="InterPro"/>
</dbReference>
<dbReference type="InterPro" id="IPR023187">
    <property type="entry name" value="Tscrpt_reg_MarR-type_CS"/>
</dbReference>
<dbReference type="PANTHER" id="PTHR42756:SF2">
    <property type="entry name" value="MARR FAMILY REGULATORY PROTEIN"/>
    <property type="match status" value="1"/>
</dbReference>
<keyword evidence="6" id="KW-1185">Reference proteome</keyword>
<keyword evidence="1" id="KW-0805">Transcription regulation</keyword>
<dbReference type="SUPFAM" id="SSF46785">
    <property type="entry name" value="Winged helix' DNA-binding domain"/>
    <property type="match status" value="1"/>
</dbReference>
<gene>
    <name evidence="5" type="ORF">CF651_22720</name>
</gene>
<dbReference type="InterPro" id="IPR036390">
    <property type="entry name" value="WH_DNA-bd_sf"/>
</dbReference>
<reference evidence="5 6" key="1">
    <citation type="submission" date="2017-07" db="EMBL/GenBank/DDBJ databases">
        <title>Genome sequencing and assembly of Paenibacillus rigui.</title>
        <authorList>
            <person name="Mayilraj S."/>
        </authorList>
    </citation>
    <scope>NUCLEOTIDE SEQUENCE [LARGE SCALE GENOMIC DNA]</scope>
    <source>
        <strain evidence="5 6">JCM 16352</strain>
    </source>
</reference>
<keyword evidence="3" id="KW-0804">Transcription</keyword>
<evidence type="ECO:0000256" key="2">
    <source>
        <dbReference type="ARBA" id="ARBA00023125"/>
    </source>
</evidence>
<dbReference type="OrthoDB" id="6462103at2"/>
<evidence type="ECO:0000313" key="5">
    <source>
        <dbReference type="EMBL" id="OXM84057.1"/>
    </source>
</evidence>
<proteinExistence type="predicted"/>
<dbReference type="GO" id="GO:0003677">
    <property type="term" value="F:DNA binding"/>
    <property type="evidence" value="ECO:0007669"/>
    <property type="project" value="UniProtKB-KW"/>
</dbReference>
<comment type="caution">
    <text evidence="5">The sequence shown here is derived from an EMBL/GenBank/DDBJ whole genome shotgun (WGS) entry which is preliminary data.</text>
</comment>
<dbReference type="EMBL" id="NMQW01000035">
    <property type="protein sequence ID" value="OXM84057.1"/>
    <property type="molecule type" value="Genomic_DNA"/>
</dbReference>
<dbReference type="PROSITE" id="PS01117">
    <property type="entry name" value="HTH_MARR_1"/>
    <property type="match status" value="1"/>
</dbReference>
<dbReference type="PRINTS" id="PR00598">
    <property type="entry name" value="HTHMARR"/>
</dbReference>
<dbReference type="PROSITE" id="PS50995">
    <property type="entry name" value="HTH_MARR_2"/>
    <property type="match status" value="1"/>
</dbReference>
<dbReference type="PANTHER" id="PTHR42756">
    <property type="entry name" value="TRANSCRIPTIONAL REGULATOR, MARR"/>
    <property type="match status" value="1"/>
</dbReference>